<geneLocation type="plasmid" evidence="1 2">
    <name>pREB6</name>
</geneLocation>
<organism evidence="1 2">
    <name type="scientific">Acaryochloris marina (strain MBIC 11017)</name>
    <dbReference type="NCBI Taxonomy" id="329726"/>
    <lineage>
        <taxon>Bacteria</taxon>
        <taxon>Bacillati</taxon>
        <taxon>Cyanobacteriota</taxon>
        <taxon>Cyanophyceae</taxon>
        <taxon>Acaryochloridales</taxon>
        <taxon>Acaryochloridaceae</taxon>
        <taxon>Acaryochloris</taxon>
    </lineage>
</organism>
<dbReference type="AlphaFoldDB" id="A8ZQ24"/>
<keyword evidence="2" id="KW-1185">Reference proteome</keyword>
<dbReference type="KEGG" id="amr:AM1_F0040"/>
<reference evidence="1 2" key="1">
    <citation type="journal article" date="2008" name="Proc. Natl. Acad. Sci. U.S.A.">
        <title>Niche adaptation and genome expansion in the chlorophyll d-producing cyanobacterium Acaryochloris marina.</title>
        <authorList>
            <person name="Swingley W.D."/>
            <person name="Chen M."/>
            <person name="Cheung P.C."/>
            <person name="Conrad A.L."/>
            <person name="Dejesa L.C."/>
            <person name="Hao J."/>
            <person name="Honchak B.M."/>
            <person name="Karbach L.E."/>
            <person name="Kurdoglu A."/>
            <person name="Lahiri S."/>
            <person name="Mastrian S.D."/>
            <person name="Miyashita H."/>
            <person name="Page L."/>
            <person name="Ramakrishna P."/>
            <person name="Satoh S."/>
            <person name="Sattley W.M."/>
            <person name="Shimada Y."/>
            <person name="Taylor H.L."/>
            <person name="Tomo T."/>
            <person name="Tsuchiya T."/>
            <person name="Wang Z.T."/>
            <person name="Raymond J."/>
            <person name="Mimuro M."/>
            <person name="Blankenship R.E."/>
            <person name="Touchman J.W."/>
        </authorList>
    </citation>
    <scope>NUCLEOTIDE SEQUENCE [LARGE SCALE GENOMIC DNA]</scope>
    <source>
        <strain evidence="2">MBIC 11017</strain>
        <plasmid evidence="2">Plasmid pREB6</plasmid>
    </source>
</reference>
<evidence type="ECO:0000313" key="1">
    <source>
        <dbReference type="EMBL" id="ABW33142.1"/>
    </source>
</evidence>
<protein>
    <submittedName>
        <fullName evidence="1">Uncharacterized protein</fullName>
    </submittedName>
</protein>
<dbReference type="HOGENOM" id="CLU_3264111_0_0_3"/>
<proteinExistence type="predicted"/>
<sequence>MIRLLSMGCISFGGEASFQLSFLAIVESTHTVSEGDADSEG</sequence>
<accession>A8ZQ24</accession>
<keyword evidence="1" id="KW-0614">Plasmid</keyword>
<evidence type="ECO:0000313" key="2">
    <source>
        <dbReference type="Proteomes" id="UP000000268"/>
    </source>
</evidence>
<gene>
    <name evidence="1" type="ordered locus">AM1_F0040</name>
</gene>
<name>A8ZQ24_ACAM1</name>
<dbReference type="EMBL" id="CP000843">
    <property type="protein sequence ID" value="ABW33142.1"/>
    <property type="molecule type" value="Genomic_DNA"/>
</dbReference>
<dbReference type="Proteomes" id="UP000000268">
    <property type="component" value="Plasmid pREB6"/>
</dbReference>